<name>A0A375YD15_MYCPF</name>
<dbReference type="InterPro" id="IPR011037">
    <property type="entry name" value="Pyrv_Knase-like_insert_dom_sf"/>
</dbReference>
<dbReference type="STRING" id="39692.BST38_06540"/>
<evidence type="ECO:0000313" key="4">
    <source>
        <dbReference type="Proteomes" id="UP000252008"/>
    </source>
</evidence>
<evidence type="ECO:0000313" key="3">
    <source>
        <dbReference type="EMBL" id="SRX78980.1"/>
    </source>
</evidence>
<evidence type="ECO:0000256" key="1">
    <source>
        <dbReference type="SAM" id="MobiDB-lite"/>
    </source>
</evidence>
<dbReference type="PROSITE" id="PS51340">
    <property type="entry name" value="MOSC"/>
    <property type="match status" value="1"/>
</dbReference>
<dbReference type="Proteomes" id="UP000252008">
    <property type="component" value="Unassembled WGS sequence"/>
</dbReference>
<dbReference type="InterPro" id="IPR005302">
    <property type="entry name" value="MoCF_Sase_C"/>
</dbReference>
<dbReference type="PANTHER" id="PTHR30212">
    <property type="entry name" value="PROTEIN YIIM"/>
    <property type="match status" value="1"/>
</dbReference>
<evidence type="ECO:0000259" key="2">
    <source>
        <dbReference type="PROSITE" id="PS51340"/>
    </source>
</evidence>
<dbReference type="SUPFAM" id="SSF50800">
    <property type="entry name" value="PK beta-barrel domain-like"/>
    <property type="match status" value="1"/>
</dbReference>
<accession>A0A375YD15</accession>
<feature type="compositionally biased region" description="Basic and acidic residues" evidence="1">
    <location>
        <begin position="24"/>
        <end position="34"/>
    </location>
</feature>
<keyword evidence="4" id="KW-1185">Reference proteome</keyword>
<dbReference type="GO" id="GO:0030170">
    <property type="term" value="F:pyridoxal phosphate binding"/>
    <property type="evidence" value="ECO:0007669"/>
    <property type="project" value="InterPro"/>
</dbReference>
<protein>
    <recommendedName>
        <fullName evidence="2">MOSC domain-containing protein</fullName>
    </recommendedName>
</protein>
<feature type="domain" description="MOSC" evidence="2">
    <location>
        <begin position="40"/>
        <end position="177"/>
    </location>
</feature>
<dbReference type="GO" id="GO:0003824">
    <property type="term" value="F:catalytic activity"/>
    <property type="evidence" value="ECO:0007669"/>
    <property type="project" value="InterPro"/>
</dbReference>
<dbReference type="EMBL" id="UEGS01000001">
    <property type="protein sequence ID" value="SRX78980.1"/>
    <property type="molecule type" value="Genomic_DNA"/>
</dbReference>
<dbReference type="AlphaFoldDB" id="A0A375YD15"/>
<dbReference type="InterPro" id="IPR052353">
    <property type="entry name" value="Benzoxazolinone_Detox_Enz"/>
</dbReference>
<dbReference type="PANTHER" id="PTHR30212:SF2">
    <property type="entry name" value="PROTEIN YIIM"/>
    <property type="match status" value="1"/>
</dbReference>
<gene>
    <name evidence="3" type="ORF">MPP7335_00713</name>
</gene>
<sequence>MRLASGMASVLTVNTALTPVDLGRRRSGIDKRPSTDPLEVRAPGPRKGGLGSGVVGDSVCDSKHHGGDDQAVYAYSREDLDRWEAELDRELTNGMFGENITTAGVDLTNLLIGERWAVGEDGLVLEVTSPRTPCQTFVKWLGIPGWIKTFTAMGHPGAYFRVIEPGTMRAGDRIEVISRPEHDVTISMVFRALMGESALYPTLAPATALPDKIKAQVAKRS</sequence>
<dbReference type="GO" id="GO:0030151">
    <property type="term" value="F:molybdenum ion binding"/>
    <property type="evidence" value="ECO:0007669"/>
    <property type="project" value="InterPro"/>
</dbReference>
<proteinExistence type="predicted"/>
<dbReference type="Pfam" id="PF03473">
    <property type="entry name" value="MOSC"/>
    <property type="match status" value="1"/>
</dbReference>
<dbReference type="Gene3D" id="2.40.33.20">
    <property type="entry name" value="PK beta-barrel domain-like"/>
    <property type="match status" value="1"/>
</dbReference>
<feature type="region of interest" description="Disordered" evidence="1">
    <location>
        <begin position="24"/>
        <end position="55"/>
    </location>
</feature>
<reference evidence="3 4" key="1">
    <citation type="submission" date="2018-05" db="EMBL/GenBank/DDBJ databases">
        <authorList>
            <consortium name="IHU Genomes"/>
        </authorList>
    </citation>
    <scope>NUCLEOTIDE SEQUENCE [LARGE SCALE GENOMIC DNA]</scope>
    <source>
        <strain evidence="3 4">P7335</strain>
    </source>
</reference>
<organism evidence="3 4">
    <name type="scientific">Mycolicibacterium parafortuitum</name>
    <name type="common">Mycobacterium parafortuitum</name>
    <dbReference type="NCBI Taxonomy" id="39692"/>
    <lineage>
        <taxon>Bacteria</taxon>
        <taxon>Bacillati</taxon>
        <taxon>Actinomycetota</taxon>
        <taxon>Actinomycetes</taxon>
        <taxon>Mycobacteriales</taxon>
        <taxon>Mycobacteriaceae</taxon>
        <taxon>Mycolicibacterium</taxon>
    </lineage>
</organism>